<gene>
    <name evidence="2" type="ORF">LITE_LOCUS42221</name>
</gene>
<feature type="compositionally biased region" description="Basic and acidic residues" evidence="1">
    <location>
        <begin position="438"/>
        <end position="471"/>
    </location>
</feature>
<protein>
    <submittedName>
        <fullName evidence="2">Uncharacterized protein</fullName>
    </submittedName>
</protein>
<dbReference type="InterPro" id="IPR007942">
    <property type="entry name" value="PLipase-like"/>
</dbReference>
<proteinExistence type="predicted"/>
<comment type="caution">
    <text evidence="2">The sequence shown here is derived from an EMBL/GenBank/DDBJ whole genome shotgun (WGS) entry which is preliminary data.</text>
</comment>
<evidence type="ECO:0000313" key="2">
    <source>
        <dbReference type="EMBL" id="CAI0541752.1"/>
    </source>
</evidence>
<dbReference type="Pfam" id="PF05278">
    <property type="entry name" value="PEARLI-4"/>
    <property type="match status" value="1"/>
</dbReference>
<feature type="compositionally biased region" description="Basic and acidic residues" evidence="1">
    <location>
        <begin position="12"/>
        <end position="24"/>
    </location>
</feature>
<feature type="region of interest" description="Disordered" evidence="1">
    <location>
        <begin position="430"/>
        <end position="472"/>
    </location>
</feature>
<dbReference type="PANTHER" id="PTHR35358">
    <property type="entry name" value="OS06G0711100 PROTEIN"/>
    <property type="match status" value="1"/>
</dbReference>
<reference evidence="2" key="1">
    <citation type="submission" date="2022-08" db="EMBL/GenBank/DDBJ databases">
        <authorList>
            <person name="Gutierrez-Valencia J."/>
        </authorList>
    </citation>
    <scope>NUCLEOTIDE SEQUENCE</scope>
</reference>
<organism evidence="2 3">
    <name type="scientific">Linum tenue</name>
    <dbReference type="NCBI Taxonomy" id="586396"/>
    <lineage>
        <taxon>Eukaryota</taxon>
        <taxon>Viridiplantae</taxon>
        <taxon>Streptophyta</taxon>
        <taxon>Embryophyta</taxon>
        <taxon>Tracheophyta</taxon>
        <taxon>Spermatophyta</taxon>
        <taxon>Magnoliopsida</taxon>
        <taxon>eudicotyledons</taxon>
        <taxon>Gunneridae</taxon>
        <taxon>Pentapetalae</taxon>
        <taxon>rosids</taxon>
        <taxon>fabids</taxon>
        <taxon>Malpighiales</taxon>
        <taxon>Linaceae</taxon>
        <taxon>Linum</taxon>
    </lineage>
</organism>
<keyword evidence="3" id="KW-1185">Reference proteome</keyword>
<dbReference type="AlphaFoldDB" id="A0AAV0QBU8"/>
<accession>A0AAV0QBU8</accession>
<dbReference type="Proteomes" id="UP001154282">
    <property type="component" value="Unassembled WGS sequence"/>
</dbReference>
<feature type="region of interest" description="Disordered" evidence="1">
    <location>
        <begin position="1"/>
        <end position="148"/>
    </location>
</feature>
<dbReference type="EMBL" id="CAMGYJ010000009">
    <property type="protein sequence ID" value="CAI0541752.1"/>
    <property type="molecule type" value="Genomic_DNA"/>
</dbReference>
<feature type="compositionally biased region" description="Basic and acidic residues" evidence="1">
    <location>
        <begin position="30"/>
        <end position="54"/>
    </location>
</feature>
<feature type="compositionally biased region" description="Basic and acidic residues" evidence="1">
    <location>
        <begin position="109"/>
        <end position="119"/>
    </location>
</feature>
<feature type="compositionally biased region" description="Polar residues" evidence="1">
    <location>
        <begin position="87"/>
        <end position="97"/>
    </location>
</feature>
<evidence type="ECO:0000256" key="1">
    <source>
        <dbReference type="SAM" id="MobiDB-lite"/>
    </source>
</evidence>
<sequence>MASSRSVRKRRTDAAEAKSFELRSGRKKIEKTTKTPNPKKEAPKKQGGDEEGPRRRSSRLQCTPNPPPSASLRKKPNIQVSFPDITPRSSNRKSSPLLTPGVLGLASSERMKKPEKVAHQQEPYYDAPAQLSQSDEEDSSSPSPGQRYRDIIDDIAASVRPQLFGAGIGAMRDETVVPGSGIFAPAPSLPAVYSEKMPVENGITLKNLLLGDGEPSNLMEGSKVNSTSALHLQSMEAENSHIGTAQAVVNAKGVSSAAEDSGQCHSFGLTQMEDMFADEVDRLDEVDCPAYVTVGRYRVKESCAPVLRTIIRKYGDIAANYTLKSPENRARALETVCECFPSFQTKKLNEVDPTNVGKALDVLNDLREAGLDIGWICERLEQIVKAKQVLKQASEMRQAKDKWSELYGEKQWHLKEIERDNELLKRKLEEKESEMEEEARQLEEQRRKVDEKGREKDELERQMMEGEEKFKSAKAGVQDAFREFQQVQERIRDAKTTVRSLAACYVMDGLL</sequence>
<dbReference type="PANTHER" id="PTHR35358:SF10">
    <property type="entry name" value="PLANT PHOSPHOLIPASE-LIKE PROTEIN"/>
    <property type="match status" value="1"/>
</dbReference>
<name>A0AAV0QBU8_9ROSI</name>
<feature type="compositionally biased region" description="Basic residues" evidence="1">
    <location>
        <begin position="1"/>
        <end position="11"/>
    </location>
</feature>
<evidence type="ECO:0000313" key="3">
    <source>
        <dbReference type="Proteomes" id="UP001154282"/>
    </source>
</evidence>